<reference evidence="1 2" key="1">
    <citation type="submission" date="2024-03" db="EMBL/GenBank/DDBJ databases">
        <title>Community enrichment and isolation of bacterial strains for fucoidan degradation.</title>
        <authorList>
            <person name="Sichert A."/>
        </authorList>
    </citation>
    <scope>NUCLEOTIDE SEQUENCE [LARGE SCALE GENOMIC DNA]</scope>
    <source>
        <strain evidence="1 2">AS62</strain>
    </source>
</reference>
<proteinExistence type="predicted"/>
<dbReference type="Proteomes" id="UP001477870">
    <property type="component" value="Unassembled WGS sequence"/>
</dbReference>
<sequence length="98" mass="10368">MRTPAFLMLVVLLGLSTLAAAGALFVAVNQPWLGIVLIPGDDGSVVISKLQRIDFEQNLSAGERLDAIGSKSDDGIAISAFDIVEDPDTVECHSELTQ</sequence>
<dbReference type="EMBL" id="JBBMQO010000001">
    <property type="protein sequence ID" value="MEM5500393.1"/>
    <property type="molecule type" value="Genomic_DNA"/>
</dbReference>
<name>A0ABU9T2P0_9HYPH</name>
<accession>A0ABU9T2P0</accession>
<protein>
    <submittedName>
        <fullName evidence="1">Uncharacterized protein</fullName>
    </submittedName>
</protein>
<comment type="caution">
    <text evidence="1">The sequence shown here is derived from an EMBL/GenBank/DDBJ whole genome shotgun (WGS) entry which is preliminary data.</text>
</comment>
<organism evidence="1 2">
    <name type="scientific">Ahrensia kielensis</name>
    <dbReference type="NCBI Taxonomy" id="76980"/>
    <lineage>
        <taxon>Bacteria</taxon>
        <taxon>Pseudomonadati</taxon>
        <taxon>Pseudomonadota</taxon>
        <taxon>Alphaproteobacteria</taxon>
        <taxon>Hyphomicrobiales</taxon>
        <taxon>Ahrensiaceae</taxon>
        <taxon>Ahrensia</taxon>
    </lineage>
</organism>
<evidence type="ECO:0000313" key="1">
    <source>
        <dbReference type="EMBL" id="MEM5500393.1"/>
    </source>
</evidence>
<gene>
    <name evidence="1" type="ORF">WNY59_02200</name>
</gene>
<keyword evidence="2" id="KW-1185">Reference proteome</keyword>
<evidence type="ECO:0000313" key="2">
    <source>
        <dbReference type="Proteomes" id="UP001477870"/>
    </source>
</evidence>
<dbReference type="RefSeq" id="WP_342846539.1">
    <property type="nucleotide sequence ID" value="NZ_JBBMQO010000001.1"/>
</dbReference>